<proteinExistence type="predicted"/>
<name>A0A3N4HBB4_ASCIM</name>
<evidence type="ECO:0000313" key="2">
    <source>
        <dbReference type="Proteomes" id="UP000275078"/>
    </source>
</evidence>
<dbReference type="EMBL" id="ML119903">
    <property type="protein sequence ID" value="RPA71733.1"/>
    <property type="molecule type" value="Genomic_DNA"/>
</dbReference>
<dbReference type="AlphaFoldDB" id="A0A3N4HBB4"/>
<reference evidence="1 2" key="1">
    <citation type="journal article" date="2018" name="Nat. Ecol. Evol.">
        <title>Pezizomycetes genomes reveal the molecular basis of ectomycorrhizal truffle lifestyle.</title>
        <authorList>
            <person name="Murat C."/>
            <person name="Payen T."/>
            <person name="Noel B."/>
            <person name="Kuo A."/>
            <person name="Morin E."/>
            <person name="Chen J."/>
            <person name="Kohler A."/>
            <person name="Krizsan K."/>
            <person name="Balestrini R."/>
            <person name="Da Silva C."/>
            <person name="Montanini B."/>
            <person name="Hainaut M."/>
            <person name="Levati E."/>
            <person name="Barry K.W."/>
            <person name="Belfiori B."/>
            <person name="Cichocki N."/>
            <person name="Clum A."/>
            <person name="Dockter R.B."/>
            <person name="Fauchery L."/>
            <person name="Guy J."/>
            <person name="Iotti M."/>
            <person name="Le Tacon F."/>
            <person name="Lindquist E.A."/>
            <person name="Lipzen A."/>
            <person name="Malagnac F."/>
            <person name="Mello A."/>
            <person name="Molinier V."/>
            <person name="Miyauchi S."/>
            <person name="Poulain J."/>
            <person name="Riccioni C."/>
            <person name="Rubini A."/>
            <person name="Sitrit Y."/>
            <person name="Splivallo R."/>
            <person name="Traeger S."/>
            <person name="Wang M."/>
            <person name="Zifcakova L."/>
            <person name="Wipf D."/>
            <person name="Zambonelli A."/>
            <person name="Paolocci F."/>
            <person name="Nowrousian M."/>
            <person name="Ottonello S."/>
            <person name="Baldrian P."/>
            <person name="Spatafora J.W."/>
            <person name="Henrissat B."/>
            <person name="Nagy L.G."/>
            <person name="Aury J.M."/>
            <person name="Wincker P."/>
            <person name="Grigoriev I.V."/>
            <person name="Bonfante P."/>
            <person name="Martin F.M."/>
        </authorList>
    </citation>
    <scope>NUCLEOTIDE SEQUENCE [LARGE SCALE GENOMIC DNA]</scope>
    <source>
        <strain evidence="1 2">RN42</strain>
    </source>
</reference>
<gene>
    <name evidence="1" type="ORF">BJ508DRAFT_315342</name>
</gene>
<accession>A0A3N4HBB4</accession>
<keyword evidence="2" id="KW-1185">Reference proteome</keyword>
<organism evidence="1 2">
    <name type="scientific">Ascobolus immersus RN42</name>
    <dbReference type="NCBI Taxonomy" id="1160509"/>
    <lineage>
        <taxon>Eukaryota</taxon>
        <taxon>Fungi</taxon>
        <taxon>Dikarya</taxon>
        <taxon>Ascomycota</taxon>
        <taxon>Pezizomycotina</taxon>
        <taxon>Pezizomycetes</taxon>
        <taxon>Pezizales</taxon>
        <taxon>Ascobolaceae</taxon>
        <taxon>Ascobolus</taxon>
    </lineage>
</organism>
<dbReference type="Proteomes" id="UP000275078">
    <property type="component" value="Unassembled WGS sequence"/>
</dbReference>
<sequence length="204" mass="23602">METDERLLGSNRVGSSRKAKLSRHADWFRRMGQMGGKKVGEGRRRRMNAECATPSEPLGRKLERYGSRHFIWCMWTGGLKGKWMAWKRRLRLRNAQKHNEIAVGLSFSSNGDSKLLFSLTGCEYIGRMREKRRRHGRDTGFLERKAVNILVEISTEWIASDRSEEMLSSHEMRMCLERRRLETPGLNWVGGWGDYGASRHGTDA</sequence>
<protein>
    <submittedName>
        <fullName evidence="1">Uncharacterized protein</fullName>
    </submittedName>
</protein>
<evidence type="ECO:0000313" key="1">
    <source>
        <dbReference type="EMBL" id="RPA71733.1"/>
    </source>
</evidence>